<proteinExistence type="predicted"/>
<dbReference type="InterPro" id="IPR053842">
    <property type="entry name" value="NikA-like"/>
</dbReference>
<gene>
    <name evidence="3" type="ORF">F2Y07_13470</name>
    <name evidence="2" type="ORF">F2Y13_11740</name>
</gene>
<dbReference type="Proteomes" id="UP000323567">
    <property type="component" value="Unassembled WGS sequence"/>
</dbReference>
<dbReference type="AlphaFoldDB" id="A0A5B3G269"/>
<evidence type="ECO:0000313" key="5">
    <source>
        <dbReference type="Proteomes" id="UP000323567"/>
    </source>
</evidence>
<evidence type="ECO:0000313" key="2">
    <source>
        <dbReference type="EMBL" id="KAA2367560.1"/>
    </source>
</evidence>
<evidence type="ECO:0000313" key="4">
    <source>
        <dbReference type="Proteomes" id="UP000322658"/>
    </source>
</evidence>
<evidence type="ECO:0000313" key="3">
    <source>
        <dbReference type="EMBL" id="KAA2372854.1"/>
    </source>
</evidence>
<sequence length="118" mass="12980">MDIMKKNPKGGRPPKSASEKLKERLTVKMAAADYYALRGKARAAGLTWAEYARTALSRSVVRQRLTAEQMTLLRQLAGMANNLNQLARKANSAGYVQAAAECTALIEKIDTLIDQINE</sequence>
<comment type="caution">
    <text evidence="2">The sequence shown here is derived from an EMBL/GenBank/DDBJ whole genome shotgun (WGS) entry which is preliminary data.</text>
</comment>
<accession>A0A5B3G269</accession>
<feature type="region of interest" description="Disordered" evidence="1">
    <location>
        <begin position="1"/>
        <end position="20"/>
    </location>
</feature>
<evidence type="ECO:0000256" key="1">
    <source>
        <dbReference type="SAM" id="MobiDB-lite"/>
    </source>
</evidence>
<dbReference type="Proteomes" id="UP000322658">
    <property type="component" value="Unassembled WGS sequence"/>
</dbReference>
<dbReference type="RefSeq" id="WP_050794774.1">
    <property type="nucleotide sequence ID" value="NZ_CAUABS010000030.1"/>
</dbReference>
<dbReference type="Pfam" id="PF21983">
    <property type="entry name" value="NikA-like"/>
    <property type="match status" value="1"/>
</dbReference>
<dbReference type="EMBL" id="VVXK01000018">
    <property type="protein sequence ID" value="KAA2367560.1"/>
    <property type="molecule type" value="Genomic_DNA"/>
</dbReference>
<reference evidence="4 5" key="1">
    <citation type="journal article" date="2019" name="Nat. Med.">
        <title>A library of human gut bacterial isolates paired with longitudinal multiomics data enables mechanistic microbiome research.</title>
        <authorList>
            <person name="Poyet M."/>
            <person name="Groussin M."/>
            <person name="Gibbons S.M."/>
            <person name="Avila-Pacheco J."/>
            <person name="Jiang X."/>
            <person name="Kearney S.M."/>
            <person name="Perrotta A.R."/>
            <person name="Berdy B."/>
            <person name="Zhao S."/>
            <person name="Lieberman T.D."/>
            <person name="Swanson P.K."/>
            <person name="Smith M."/>
            <person name="Roesemann S."/>
            <person name="Alexander J.E."/>
            <person name="Rich S.A."/>
            <person name="Livny J."/>
            <person name="Vlamakis H."/>
            <person name="Clish C."/>
            <person name="Bullock K."/>
            <person name="Deik A."/>
            <person name="Scott J."/>
            <person name="Pierce K.A."/>
            <person name="Xavier R.J."/>
            <person name="Alm E.J."/>
        </authorList>
    </citation>
    <scope>NUCLEOTIDE SEQUENCE [LARGE SCALE GENOMIC DNA]</scope>
    <source>
        <strain evidence="3 4">BIOML-A1</strain>
        <strain evidence="2 5">BIOML-A2</strain>
    </source>
</reference>
<dbReference type="EMBL" id="VVXJ01000043">
    <property type="protein sequence ID" value="KAA2372854.1"/>
    <property type="molecule type" value="Genomic_DNA"/>
</dbReference>
<organism evidence="2 5">
    <name type="scientific">Alistipes shahii</name>
    <dbReference type="NCBI Taxonomy" id="328814"/>
    <lineage>
        <taxon>Bacteria</taxon>
        <taxon>Pseudomonadati</taxon>
        <taxon>Bacteroidota</taxon>
        <taxon>Bacteroidia</taxon>
        <taxon>Bacteroidales</taxon>
        <taxon>Rikenellaceae</taxon>
        <taxon>Alistipes</taxon>
    </lineage>
</organism>
<name>A0A5B3G269_9BACT</name>
<protein>
    <submittedName>
        <fullName evidence="2">MobC family plasmid mobilization relaxosome protein</fullName>
    </submittedName>
</protein>